<proteinExistence type="predicted"/>
<dbReference type="PATRIC" id="fig|86662.27.peg.880"/>
<protein>
    <submittedName>
        <fullName evidence="1">Uncharacterized protein</fullName>
    </submittedName>
</protein>
<sequence>MMANGIFENIDTAIKKVWLEDLKIDYANNFLLKEDSLKNAFYFHLRNRLGEDFLKNNNLRIFTEYYINGERIDLAIVEIDSIAVEDYHLKDCVIRVLAAVEMKYKGASVSDDVFYEDVNKILSFINSWGNDTKHYLAFIQEKYFKTEDVGNWLEDEQASNAKGKVSELYAYWDQDSDETVWSVIDH</sequence>
<dbReference type="EMBL" id="LXLX01000014">
    <property type="protein sequence ID" value="OFE00305.1"/>
    <property type="molecule type" value="Genomic_DNA"/>
</dbReference>
<name>A0A1E8BTJ2_BACMY</name>
<accession>A0A1E8BTJ2</accession>
<evidence type="ECO:0000313" key="1">
    <source>
        <dbReference type="EMBL" id="OFE00305.1"/>
    </source>
</evidence>
<gene>
    <name evidence="1" type="ORF">BWGOE11_09990</name>
</gene>
<dbReference type="Proteomes" id="UP000175835">
    <property type="component" value="Unassembled WGS sequence"/>
</dbReference>
<evidence type="ECO:0000313" key="2">
    <source>
        <dbReference type="Proteomes" id="UP000175835"/>
    </source>
</evidence>
<reference evidence="1 2" key="1">
    <citation type="submission" date="2016-05" db="EMBL/GenBank/DDBJ databases">
        <title>Bacillus thuringiensis and Bacillus weihenstephanensis as novel biocontrol agents of wilt causing Verticillium species.</title>
        <authorList>
            <person name="Hollensteiner J."/>
            <person name="Wemheuer F."/>
            <person name="Harting R."/>
            <person name="Kolarzyk A."/>
            <person name="Diaz-Valerio S."/>
            <person name="Poehlein A."/>
            <person name="Brzuszkiewicz E."/>
            <person name="Nesemann K."/>
            <person name="Braus-Stromeyer S."/>
            <person name="Braus G."/>
            <person name="Daniel R."/>
            <person name="Liesegang H."/>
        </authorList>
    </citation>
    <scope>NUCLEOTIDE SEQUENCE [LARGE SCALE GENOMIC DNA]</scope>
    <source>
        <strain evidence="1 2">GOE11</strain>
    </source>
</reference>
<organism evidence="1 2">
    <name type="scientific">Bacillus mycoides</name>
    <dbReference type="NCBI Taxonomy" id="1405"/>
    <lineage>
        <taxon>Bacteria</taxon>
        <taxon>Bacillati</taxon>
        <taxon>Bacillota</taxon>
        <taxon>Bacilli</taxon>
        <taxon>Bacillales</taxon>
        <taxon>Bacillaceae</taxon>
        <taxon>Bacillus</taxon>
        <taxon>Bacillus cereus group</taxon>
    </lineage>
</organism>
<dbReference type="AlphaFoldDB" id="A0A1E8BTJ2"/>
<comment type="caution">
    <text evidence="1">The sequence shown here is derived from an EMBL/GenBank/DDBJ whole genome shotgun (WGS) entry which is preliminary data.</text>
</comment>